<evidence type="ECO:0000256" key="5">
    <source>
        <dbReference type="ARBA" id="ARBA00023065"/>
    </source>
</evidence>
<reference evidence="11" key="1">
    <citation type="submission" date="2025-08" db="UniProtKB">
        <authorList>
            <consortium name="RefSeq"/>
        </authorList>
    </citation>
    <scope>IDENTIFICATION</scope>
</reference>
<keyword evidence="4 9" id="KW-0375">Hydrogen ion transport</keyword>
<keyword evidence="6" id="KW-0472">Membrane</keyword>
<comment type="subcellular location">
    <subcellularLocation>
        <location evidence="1">Membrane</location>
        <topology evidence="1">Peripheral membrane protein</topology>
    </subcellularLocation>
</comment>
<dbReference type="Gene3D" id="3.40.1380.10">
    <property type="match status" value="1"/>
</dbReference>
<accession>A0ABM4DGS1</accession>
<dbReference type="NCBIfam" id="TIGR01146">
    <property type="entry name" value="ATPsyn_F1gamma"/>
    <property type="match status" value="1"/>
</dbReference>
<dbReference type="InterPro" id="IPR035968">
    <property type="entry name" value="ATP_synth_F1_ATPase_gsu"/>
</dbReference>
<dbReference type="Gene3D" id="1.10.287.80">
    <property type="entry name" value="ATP synthase, gamma subunit, helix hairpin domain"/>
    <property type="match status" value="1"/>
</dbReference>
<dbReference type="PANTHER" id="PTHR11693:SF22">
    <property type="entry name" value="ATP SYNTHASE SUBUNIT GAMMA, MITOCHONDRIAL"/>
    <property type="match status" value="1"/>
</dbReference>
<protein>
    <recommendedName>
        <fullName evidence="9">ATP synthase subunit gamma</fullName>
    </recommendedName>
</protein>
<organism evidence="10 11">
    <name type="scientific">Hydra vulgaris</name>
    <name type="common">Hydra</name>
    <name type="synonym">Hydra attenuata</name>
    <dbReference type="NCBI Taxonomy" id="6087"/>
    <lineage>
        <taxon>Eukaryota</taxon>
        <taxon>Metazoa</taxon>
        <taxon>Cnidaria</taxon>
        <taxon>Hydrozoa</taxon>
        <taxon>Hydroidolina</taxon>
        <taxon>Anthoathecata</taxon>
        <taxon>Aplanulata</taxon>
        <taxon>Hydridae</taxon>
        <taxon>Hydra</taxon>
    </lineage>
</organism>
<comment type="subunit">
    <text evidence="9">F-type ATPases have 2 components, CF(1) - the catalytic core - and CF(0) - the membrane proton channel. CF(1) and CF(0) have multiple subunits.</text>
</comment>
<evidence type="ECO:0000256" key="4">
    <source>
        <dbReference type="ARBA" id="ARBA00022781"/>
    </source>
</evidence>
<evidence type="ECO:0000256" key="8">
    <source>
        <dbReference type="ARBA" id="ARBA00023310"/>
    </source>
</evidence>
<dbReference type="Proteomes" id="UP001652625">
    <property type="component" value="Chromosome 14"/>
</dbReference>
<evidence type="ECO:0000256" key="3">
    <source>
        <dbReference type="ARBA" id="ARBA00022448"/>
    </source>
</evidence>
<keyword evidence="10" id="KW-1185">Reference proteome</keyword>
<dbReference type="PRINTS" id="PR00126">
    <property type="entry name" value="ATPASEGAMMA"/>
</dbReference>
<dbReference type="RefSeq" id="XP_065673660.1">
    <property type="nucleotide sequence ID" value="XM_065817588.1"/>
</dbReference>
<keyword evidence="5 9" id="KW-0406">Ion transport</keyword>
<comment type="similarity">
    <text evidence="2 9">Belongs to the ATPase gamma chain family.</text>
</comment>
<evidence type="ECO:0000256" key="2">
    <source>
        <dbReference type="ARBA" id="ARBA00007681"/>
    </source>
</evidence>
<dbReference type="Pfam" id="PF00231">
    <property type="entry name" value="ATP-synt"/>
    <property type="match status" value="1"/>
</dbReference>
<evidence type="ECO:0000313" key="11">
    <source>
        <dbReference type="RefSeq" id="XP_065673660.1"/>
    </source>
</evidence>
<evidence type="ECO:0000256" key="7">
    <source>
        <dbReference type="ARBA" id="ARBA00023196"/>
    </source>
</evidence>
<proteinExistence type="inferred from homology"/>
<evidence type="ECO:0000256" key="1">
    <source>
        <dbReference type="ARBA" id="ARBA00004170"/>
    </source>
</evidence>
<evidence type="ECO:0000313" key="10">
    <source>
        <dbReference type="Proteomes" id="UP001652625"/>
    </source>
</evidence>
<dbReference type="CDD" id="cd12151">
    <property type="entry name" value="F1-ATPase_gamma"/>
    <property type="match status" value="1"/>
</dbReference>
<dbReference type="InterPro" id="IPR000131">
    <property type="entry name" value="ATP_synth_F1_gsu"/>
</dbReference>
<name>A0ABM4DGS1_HYDVU</name>
<keyword evidence="3 9" id="KW-0813">Transport</keyword>
<evidence type="ECO:0000256" key="6">
    <source>
        <dbReference type="ARBA" id="ARBA00023136"/>
    </source>
</evidence>
<keyword evidence="7 9" id="KW-0139">CF(1)</keyword>
<evidence type="ECO:0000256" key="9">
    <source>
        <dbReference type="RuleBase" id="RU004001"/>
    </source>
</evidence>
<dbReference type="PIRSF" id="PIRSF039089">
    <property type="entry name" value="ATP_synthase_gamma"/>
    <property type="match status" value="1"/>
</dbReference>
<keyword evidence="8 9" id="KW-0066">ATP synthesis</keyword>
<sequence>MEIRFKRWRSDLKCWVVCDKYWLGEIFKKMAVPRLANRFAGISISSSRSFSTTPQQNITLKDVRLRLKSVQNIRKITKTMQMVSAAKYSKAERELKTARVYGIGAQALYQKASLPKEVDEQNHLIIAISSDRGLCGSVHSGLSKAVKARVASLPVGVKTKLVVCGDKARNILQRTHSSDILFNMNELGRKPPIFEEASFIAEQVLDSGYDFDHGEMFYNRFKSVISYSCTPMDIYSLKTLSTAETMLQYDDVDEDVLRNYHEFSLANLIYFGMKESACSEQSARMSSMDNATKNAGDMIDRLRVKYNRTRQAVITTELTEIISGSVALETKE</sequence>
<dbReference type="SUPFAM" id="SSF52943">
    <property type="entry name" value="ATP synthase (F1-ATPase), gamma subunit"/>
    <property type="match status" value="1"/>
</dbReference>
<dbReference type="PANTHER" id="PTHR11693">
    <property type="entry name" value="ATP SYNTHASE GAMMA CHAIN"/>
    <property type="match status" value="1"/>
</dbReference>
<gene>
    <name evidence="11" type="primary">LOC100209701</name>
</gene>
<dbReference type="GeneID" id="100209701"/>